<evidence type="ECO:0000256" key="1">
    <source>
        <dbReference type="SAM" id="Coils"/>
    </source>
</evidence>
<gene>
    <name evidence="2" type="ORF">ILUMI_06427</name>
</gene>
<feature type="coiled-coil region" evidence="1">
    <location>
        <begin position="148"/>
        <end position="179"/>
    </location>
</feature>
<dbReference type="AlphaFoldDB" id="A0A8K0GJ24"/>
<comment type="caution">
    <text evidence="2">The sequence shown here is derived from an EMBL/GenBank/DDBJ whole genome shotgun (WGS) entry which is preliminary data.</text>
</comment>
<dbReference type="OrthoDB" id="568137at2759"/>
<reference evidence="2" key="1">
    <citation type="submission" date="2019-08" db="EMBL/GenBank/DDBJ databases">
        <title>The genome of the North American firefly Photinus pyralis.</title>
        <authorList>
            <consortium name="Photinus pyralis genome working group"/>
            <person name="Fallon T.R."/>
            <person name="Sander Lower S.E."/>
            <person name="Weng J.-K."/>
        </authorList>
    </citation>
    <scope>NUCLEOTIDE SEQUENCE</scope>
    <source>
        <strain evidence="2">TRF0915ILg1</strain>
        <tissue evidence="2">Whole body</tissue>
    </source>
</reference>
<keyword evidence="1" id="KW-0175">Coiled coil</keyword>
<proteinExistence type="predicted"/>
<name>A0A8K0GJ24_IGNLU</name>
<protein>
    <submittedName>
        <fullName evidence="2">Uncharacterized protein</fullName>
    </submittedName>
</protein>
<keyword evidence="3" id="KW-1185">Reference proteome</keyword>
<dbReference type="InterPro" id="IPR049733">
    <property type="entry name" value="CCDC61_N"/>
</dbReference>
<accession>A0A8K0GJ24</accession>
<sequence>MCDSNLITTYSFHGRPFLVKMSVVNCSLELILTDKQTGEEWECNYDVSYIENLTRKTGNFKQFQIFTAMIRSGLLKTSDCICLDLLTYEDLEALRIRRIRNHHSSRTVNQCNRRYLIVTYSVEFDKINYPLPLQYCGFPDPIILQDTIRRLELELSKANEELEQRNHSNEKQKIKMLQNR</sequence>
<dbReference type="CDD" id="cd22284">
    <property type="entry name" value="HD_CCDC61_N"/>
    <property type="match status" value="1"/>
</dbReference>
<dbReference type="Proteomes" id="UP000801492">
    <property type="component" value="Unassembled WGS sequence"/>
</dbReference>
<dbReference type="EMBL" id="VTPC01002653">
    <property type="protein sequence ID" value="KAF2899743.1"/>
    <property type="molecule type" value="Genomic_DNA"/>
</dbReference>
<evidence type="ECO:0000313" key="2">
    <source>
        <dbReference type="EMBL" id="KAF2899743.1"/>
    </source>
</evidence>
<evidence type="ECO:0000313" key="3">
    <source>
        <dbReference type="Proteomes" id="UP000801492"/>
    </source>
</evidence>
<organism evidence="2 3">
    <name type="scientific">Ignelater luminosus</name>
    <name type="common">Cucubano</name>
    <name type="synonym">Pyrophorus luminosus</name>
    <dbReference type="NCBI Taxonomy" id="2038154"/>
    <lineage>
        <taxon>Eukaryota</taxon>
        <taxon>Metazoa</taxon>
        <taxon>Ecdysozoa</taxon>
        <taxon>Arthropoda</taxon>
        <taxon>Hexapoda</taxon>
        <taxon>Insecta</taxon>
        <taxon>Pterygota</taxon>
        <taxon>Neoptera</taxon>
        <taxon>Endopterygota</taxon>
        <taxon>Coleoptera</taxon>
        <taxon>Polyphaga</taxon>
        <taxon>Elateriformia</taxon>
        <taxon>Elateroidea</taxon>
        <taxon>Elateridae</taxon>
        <taxon>Agrypninae</taxon>
        <taxon>Pyrophorini</taxon>
        <taxon>Ignelater</taxon>
    </lineage>
</organism>